<dbReference type="OrthoDB" id="2143914at2759"/>
<gene>
    <name evidence="5" type="ORF">HHK36_025425</name>
</gene>
<sequence length="221" mass="25562">MGRSPCCSKEGLNRGAWTALEDKILTDYIKIHGEGRWRNLPKRAGEIFLSDRIQNMKCWLPFSMEKPMSKKMGSHVIRTKAFRCTTGFFTPQQHEIEHLHNKLAVGRPSMVLDMRNHIVVEQESCVVPSLIAPEEDNLSNFMLDFNVDEFFQSNILDTDFSELCYSNNGILRDHKKDTSNDLTLYIDQPLMFYEEMLKDWTGSDYINSTQLSFGSPIVSYF</sequence>
<dbReference type="PROSITE" id="PS50090">
    <property type="entry name" value="MYB_LIKE"/>
    <property type="match status" value="1"/>
</dbReference>
<organism evidence="5 6">
    <name type="scientific">Tetracentron sinense</name>
    <name type="common">Spur-leaf</name>
    <dbReference type="NCBI Taxonomy" id="13715"/>
    <lineage>
        <taxon>Eukaryota</taxon>
        <taxon>Viridiplantae</taxon>
        <taxon>Streptophyta</taxon>
        <taxon>Embryophyta</taxon>
        <taxon>Tracheophyta</taxon>
        <taxon>Spermatophyta</taxon>
        <taxon>Magnoliopsida</taxon>
        <taxon>Trochodendrales</taxon>
        <taxon>Trochodendraceae</taxon>
        <taxon>Tetracentron</taxon>
    </lineage>
</organism>
<evidence type="ECO:0000259" key="4">
    <source>
        <dbReference type="PROSITE" id="PS50090"/>
    </source>
</evidence>
<dbReference type="GO" id="GO:0003677">
    <property type="term" value="F:DNA binding"/>
    <property type="evidence" value="ECO:0007669"/>
    <property type="project" value="UniProtKB-KW"/>
</dbReference>
<dbReference type="GO" id="GO:0005634">
    <property type="term" value="C:nucleus"/>
    <property type="evidence" value="ECO:0007669"/>
    <property type="project" value="UniProtKB-SubCell"/>
</dbReference>
<comment type="subcellular location">
    <subcellularLocation>
        <location evidence="1">Nucleus</location>
    </subcellularLocation>
</comment>
<dbReference type="InterPro" id="IPR009057">
    <property type="entry name" value="Homeodomain-like_sf"/>
</dbReference>
<dbReference type="PANTHER" id="PTHR47999:SF86">
    <property type="entry name" value="MYB-RELATED PROTEIN MYB4-LIKE"/>
    <property type="match status" value="1"/>
</dbReference>
<keyword evidence="2" id="KW-0238">DNA-binding</keyword>
<comment type="caution">
    <text evidence="5">The sequence shown here is derived from an EMBL/GenBank/DDBJ whole genome shotgun (WGS) entry which is preliminary data.</text>
</comment>
<proteinExistence type="predicted"/>
<dbReference type="Gene3D" id="1.10.10.60">
    <property type="entry name" value="Homeodomain-like"/>
    <property type="match status" value="1"/>
</dbReference>
<dbReference type="SUPFAM" id="SSF46689">
    <property type="entry name" value="Homeodomain-like"/>
    <property type="match status" value="1"/>
</dbReference>
<dbReference type="InterPro" id="IPR015495">
    <property type="entry name" value="Myb_TF_plants"/>
</dbReference>
<dbReference type="Proteomes" id="UP000655225">
    <property type="component" value="Unassembled WGS sequence"/>
</dbReference>
<dbReference type="PANTHER" id="PTHR47999">
    <property type="entry name" value="TRANSCRIPTION FACTOR MYB8-RELATED-RELATED"/>
    <property type="match status" value="1"/>
</dbReference>
<evidence type="ECO:0000256" key="1">
    <source>
        <dbReference type="ARBA" id="ARBA00004123"/>
    </source>
</evidence>
<dbReference type="Pfam" id="PF00249">
    <property type="entry name" value="Myb_DNA-binding"/>
    <property type="match status" value="1"/>
</dbReference>
<accession>A0A834YIJ7</accession>
<dbReference type="InterPro" id="IPR001005">
    <property type="entry name" value="SANT/Myb"/>
</dbReference>
<dbReference type="AlphaFoldDB" id="A0A834YIJ7"/>
<reference evidence="5 6" key="1">
    <citation type="submission" date="2020-04" db="EMBL/GenBank/DDBJ databases">
        <title>Plant Genome Project.</title>
        <authorList>
            <person name="Zhang R.-G."/>
        </authorList>
    </citation>
    <scope>NUCLEOTIDE SEQUENCE [LARGE SCALE GENOMIC DNA]</scope>
    <source>
        <strain evidence="5">YNK0</strain>
        <tissue evidence="5">Leaf</tissue>
    </source>
</reference>
<protein>
    <recommendedName>
        <fullName evidence="4">Myb-like domain-containing protein</fullName>
    </recommendedName>
</protein>
<evidence type="ECO:0000313" key="5">
    <source>
        <dbReference type="EMBL" id="KAF8388745.1"/>
    </source>
</evidence>
<dbReference type="EMBL" id="JABCRI010000019">
    <property type="protein sequence ID" value="KAF8388745.1"/>
    <property type="molecule type" value="Genomic_DNA"/>
</dbReference>
<dbReference type="CDD" id="cd00167">
    <property type="entry name" value="SANT"/>
    <property type="match status" value="1"/>
</dbReference>
<evidence type="ECO:0000256" key="2">
    <source>
        <dbReference type="ARBA" id="ARBA00023125"/>
    </source>
</evidence>
<evidence type="ECO:0000256" key="3">
    <source>
        <dbReference type="ARBA" id="ARBA00023242"/>
    </source>
</evidence>
<feature type="domain" description="Myb-like" evidence="4">
    <location>
        <begin position="9"/>
        <end position="52"/>
    </location>
</feature>
<name>A0A834YIJ7_TETSI</name>
<keyword evidence="6" id="KW-1185">Reference proteome</keyword>
<keyword evidence="3" id="KW-0539">Nucleus</keyword>
<evidence type="ECO:0000313" key="6">
    <source>
        <dbReference type="Proteomes" id="UP000655225"/>
    </source>
</evidence>